<sequence>MASEGRIPIRVGTGLIEVTPKLSTKDMAKLRRELVSELQRVGAAAGKEISKAARNGLNQLPGEVARQAKKGARAVEGAALDSEKTLKRIEKRLSKEYGDEVAQRFRAFRQAEERKTRLLAETSAATRRALAQTVRQEEQGARDRERAAERLERERIRLQEQSRRAHERAERQRTQETQRQARLQVQAQREALRQQVAAQRAATQAQIAEIRRQAAEERARIHDSIRDQQRRIADLRNQIRAARRVIADVDSTTATFFSRAGSSMRRVGTWFDQVGMSINEAGNILTTRFLAPLATAGTALTTLGVQNADKRLLGQLGLSSAGVSKNVSADQMKAIQNYAINTPYSIDVMHEYQMKLIRSVAGTDKNWFKGGAKRTDAADNAARKTTDLIMAVGDSMARAGNLNPEQFRRAMYAIDMIMDMDRAPTRNVKQLAAASGMPASELAALLGFPNSQKMWKTIGTPASKGGGVSGTQIMNSLLNYWNPSEYGKKYGPMTKGGSVGSAEKMTSETITGRVQQLKERALFELGNLFVEEGKGGQYRYTDLGNKLAGKGGLIDQVESIGKKYGPDIEKFLGFFLDSLKTFVETVDGIADLIRSNPVVTEMIGAVARFLVEWGPLILAVGLLSKVIGKVVGVFGRLLTPAAALVRGTARAASGTRNVRSQREARRMAEDRARVIGRSPEQVRQAGRDAYRQQRTDNRGGDARGPGRRAWDSFLGRDSNQSDQRRQIRELEDQIEGARQEAARLRDELRDVNRESLRQIAQALAGGNGSVQGAANQAQNALNRAQTQARQLNNVNLTQADRELTQAREKADRLTAALRNAGNEVKNLDSRKLGSLRAQQIETTTKRAEGLKTQTNKTSDAVKTLNGKSLSSVRGHFKDTTGSANSTTKAVKNTSEAVNTLKAKSLRPLREWFDKVTGAAKDASRVVGTAGNTATLNGRMKTLSDRSLTKLNKHVKSLVENLQNAKGEAQGLDSALGNISKKSPGGGGGKGRGRGKGAARGGIMRTSDVASVLPGYSPWVDNIPAVLSPGEAVLRPEVTNAIGEETINSWNAMAIRGRISRHARGTSGGGGRLNLDSIKELMELQNIAPIGKAMTQTMRMDSTSDPLGGGVQGGILSTGDSSARFGGSVAATRFRGMYDWITEDVFSLLKRTPTLVGQAAGILGGSLGPVLGEYFWDDVWRGNGNIVQRGNRFLGHVFSTETLGKVWEKLLGGIKDSAGAIWDSLTSDPTEIFSNVFDDISEIVSGSYNNLIGMVETVKDFKESPRAYAGRVYDNFMSTAQESMPNTRGLFDFDKGAKANAKVPSFGGGMSAPGAGKGARRWKPVVQRVLNVLGLPQSATGTVLYRIGFESGGDPNIVNQWDINASNGTPSVGLMQVIGPTFARYAGPFRGTKPQLYGVSTDPFANIYAGTNYARHRYGSRWLSVLAGNKGYAKGTMSASPGLALVGERGPELVDFGRGGQRVFTNQETAALFSGRPIEIHVHEARTEPTPQAVMRALQQAEALYSPL</sequence>
<reference evidence="4 5" key="1">
    <citation type="submission" date="2017-05" db="EMBL/GenBank/DDBJ databases">
        <title>Streptomyces alboflavus Genome sequencing and assembly.</title>
        <authorList>
            <person name="Wang Y."/>
            <person name="Du B."/>
            <person name="Ding Y."/>
            <person name="Liu H."/>
            <person name="Hou Q."/>
            <person name="Liu K."/>
            <person name="Wang C."/>
            <person name="Yao L."/>
        </authorList>
    </citation>
    <scope>NUCLEOTIDE SEQUENCE [LARGE SCALE GENOMIC DNA]</scope>
    <source>
        <strain evidence="4 5">MDJK44</strain>
    </source>
</reference>
<feature type="region of interest" description="Disordered" evidence="2">
    <location>
        <begin position="974"/>
        <end position="1000"/>
    </location>
</feature>
<name>A0A1Z1WN65_9ACTN</name>
<feature type="compositionally biased region" description="Basic and acidic residues" evidence="2">
    <location>
        <begin position="685"/>
        <end position="701"/>
    </location>
</feature>
<dbReference type="Pfam" id="PF01464">
    <property type="entry name" value="SLT"/>
    <property type="match status" value="1"/>
</dbReference>
<feature type="domain" description="Transglycosylase SLT" evidence="3">
    <location>
        <begin position="1348"/>
        <end position="1430"/>
    </location>
</feature>
<gene>
    <name evidence="4" type="ORF">SMD44_07369</name>
</gene>
<evidence type="ECO:0000313" key="4">
    <source>
        <dbReference type="EMBL" id="ARX87887.1"/>
    </source>
</evidence>
<feature type="compositionally biased region" description="Basic and acidic residues" evidence="2">
    <location>
        <begin position="154"/>
        <end position="176"/>
    </location>
</feature>
<evidence type="ECO:0000256" key="2">
    <source>
        <dbReference type="SAM" id="MobiDB-lite"/>
    </source>
</evidence>
<keyword evidence="1" id="KW-0175">Coiled coil</keyword>
<feature type="region of interest" description="Disordered" evidence="2">
    <location>
        <begin position="677"/>
        <end position="725"/>
    </location>
</feature>
<protein>
    <submittedName>
        <fullName evidence="4">Putative ORF9</fullName>
    </submittedName>
</protein>
<feature type="coiled-coil region" evidence="1">
    <location>
        <begin position="947"/>
        <end position="974"/>
    </location>
</feature>
<keyword evidence="5" id="KW-1185">Reference proteome</keyword>
<evidence type="ECO:0000256" key="1">
    <source>
        <dbReference type="SAM" id="Coils"/>
    </source>
</evidence>
<evidence type="ECO:0000259" key="3">
    <source>
        <dbReference type="Pfam" id="PF01464"/>
    </source>
</evidence>
<dbReference type="SUPFAM" id="SSF53955">
    <property type="entry name" value="Lysozyme-like"/>
    <property type="match status" value="1"/>
</dbReference>
<dbReference type="Proteomes" id="UP000195880">
    <property type="component" value="Chromosome"/>
</dbReference>
<dbReference type="InterPro" id="IPR023346">
    <property type="entry name" value="Lysozyme-like_dom_sf"/>
</dbReference>
<organism evidence="4 5">
    <name type="scientific">Streptomyces alboflavus</name>
    <dbReference type="NCBI Taxonomy" id="67267"/>
    <lineage>
        <taxon>Bacteria</taxon>
        <taxon>Bacillati</taxon>
        <taxon>Actinomycetota</taxon>
        <taxon>Actinomycetes</taxon>
        <taxon>Kitasatosporales</taxon>
        <taxon>Streptomycetaceae</taxon>
        <taxon>Streptomyces</taxon>
    </lineage>
</organism>
<feature type="region of interest" description="Disordered" evidence="2">
    <location>
        <begin position="154"/>
        <end position="181"/>
    </location>
</feature>
<dbReference type="CDD" id="cd13402">
    <property type="entry name" value="LT_TF-like"/>
    <property type="match status" value="1"/>
</dbReference>
<dbReference type="InterPro" id="IPR008258">
    <property type="entry name" value="Transglycosylase_SLT_dom_1"/>
</dbReference>
<dbReference type="EMBL" id="CP021748">
    <property type="protein sequence ID" value="ARX87887.1"/>
    <property type="molecule type" value="Genomic_DNA"/>
</dbReference>
<dbReference type="Gene3D" id="1.10.530.10">
    <property type="match status" value="1"/>
</dbReference>
<accession>A0A1Z1WN65</accession>
<proteinExistence type="predicted"/>
<dbReference type="KEGG" id="salf:SMD44_07369"/>
<evidence type="ECO:0000313" key="5">
    <source>
        <dbReference type="Proteomes" id="UP000195880"/>
    </source>
</evidence>